<organism evidence="2 3">
    <name type="scientific">Sporothrix epigloea</name>
    <dbReference type="NCBI Taxonomy" id="1892477"/>
    <lineage>
        <taxon>Eukaryota</taxon>
        <taxon>Fungi</taxon>
        <taxon>Dikarya</taxon>
        <taxon>Ascomycota</taxon>
        <taxon>Pezizomycotina</taxon>
        <taxon>Sordariomycetes</taxon>
        <taxon>Sordariomycetidae</taxon>
        <taxon>Ophiostomatales</taxon>
        <taxon>Ophiostomataceae</taxon>
        <taxon>Sporothrix</taxon>
    </lineage>
</organism>
<keyword evidence="3" id="KW-1185">Reference proteome</keyword>
<protein>
    <submittedName>
        <fullName evidence="2">Uncharacterized protein</fullName>
    </submittedName>
</protein>
<reference evidence="2 3" key="1">
    <citation type="submission" date="2024-01" db="EMBL/GenBank/DDBJ databases">
        <authorList>
            <person name="Allen C."/>
            <person name="Tagirdzhanova G."/>
        </authorList>
    </citation>
    <scope>NUCLEOTIDE SEQUENCE [LARGE SCALE GENOMIC DNA]</scope>
    <source>
        <strain evidence="2 3">CBS 573.63</strain>
    </source>
</reference>
<feature type="compositionally biased region" description="Low complexity" evidence="1">
    <location>
        <begin position="263"/>
        <end position="272"/>
    </location>
</feature>
<dbReference type="Proteomes" id="UP001642501">
    <property type="component" value="Unassembled WGS sequence"/>
</dbReference>
<dbReference type="EMBL" id="CAWUOM010000052">
    <property type="protein sequence ID" value="CAK7268921.1"/>
    <property type="molecule type" value="Genomic_DNA"/>
</dbReference>
<evidence type="ECO:0000313" key="2">
    <source>
        <dbReference type="EMBL" id="CAK7268921.1"/>
    </source>
</evidence>
<evidence type="ECO:0000256" key="1">
    <source>
        <dbReference type="SAM" id="MobiDB-lite"/>
    </source>
</evidence>
<evidence type="ECO:0000313" key="3">
    <source>
        <dbReference type="Proteomes" id="UP001642501"/>
    </source>
</evidence>
<feature type="compositionally biased region" description="Polar residues" evidence="1">
    <location>
        <begin position="273"/>
        <end position="291"/>
    </location>
</feature>
<proteinExistence type="predicted"/>
<comment type="caution">
    <text evidence="2">The sequence shown here is derived from an EMBL/GenBank/DDBJ whole genome shotgun (WGS) entry which is preliminary data.</text>
</comment>
<accession>A0ABP0DQ49</accession>
<name>A0ABP0DQ49_9PEZI</name>
<sequence length="291" mass="31534">MLDLGAQNTNSYASYPPITAMQQQPQMMPQLAFPVSHAQMPMTLPPPLSLGVRAMSTVYPSTSTANAAPAMPPLLTTNPFAIQSSMLSKSGSAMSTTSTAPVAGASTTMYSNSQTFGTPTKRSSPMNALTPSASSMYTAATINSSPLAESFPHLASTIHTPLTHSPSVYLQQRSSPYRPIRNVHMLLNPPPSSSLHDYQSMGPILIPPTQMYYNPLGRPNDLRSGIVPEFQGIQLPYRHSASLTPIHNLQQPALQMPIRDARAQQAQQQQQQPLDNSQAYTRQQSHYNNGS</sequence>
<feature type="region of interest" description="Disordered" evidence="1">
    <location>
        <begin position="260"/>
        <end position="291"/>
    </location>
</feature>
<gene>
    <name evidence="2" type="ORF">SEPCBS57363_003339</name>
</gene>